<evidence type="ECO:0000313" key="1">
    <source>
        <dbReference type="EMBL" id="NYD88926.1"/>
    </source>
</evidence>
<proteinExistence type="predicted"/>
<dbReference type="Proteomes" id="UP000517753">
    <property type="component" value="Unassembled WGS sequence"/>
</dbReference>
<sequence length="85" mass="9462">MSGTGRVVHIGAGTVPNTNRAARRVLVDRPSGERLLFYVLGTSAYVSFANGDRKLRETRLPWLTRCEAGAPLLCRYGTRQMRRAI</sequence>
<comment type="caution">
    <text evidence="1">The sequence shown here is derived from an EMBL/GenBank/DDBJ whole genome shotgun (WGS) entry which is preliminary data.</text>
</comment>
<protein>
    <submittedName>
        <fullName evidence="1">Uncharacterized protein</fullName>
    </submittedName>
</protein>
<dbReference type="EMBL" id="JACCBY010000001">
    <property type="protein sequence ID" value="NYD88926.1"/>
    <property type="molecule type" value="Genomic_DNA"/>
</dbReference>
<gene>
    <name evidence="1" type="ORF">HD841_000695</name>
</gene>
<evidence type="ECO:0000313" key="2">
    <source>
        <dbReference type="Proteomes" id="UP000517753"/>
    </source>
</evidence>
<organism evidence="1 2">
    <name type="scientific">Sphingomonas melonis</name>
    <dbReference type="NCBI Taxonomy" id="152682"/>
    <lineage>
        <taxon>Bacteria</taxon>
        <taxon>Pseudomonadati</taxon>
        <taxon>Pseudomonadota</taxon>
        <taxon>Alphaproteobacteria</taxon>
        <taxon>Sphingomonadales</taxon>
        <taxon>Sphingomonadaceae</taxon>
        <taxon>Sphingomonas</taxon>
    </lineage>
</organism>
<reference evidence="1 2" key="2">
    <citation type="submission" date="2020-08" db="EMBL/GenBank/DDBJ databases">
        <title>The Agave Microbiome: Exploring the role of microbial communities in plant adaptations to desert environments.</title>
        <authorList>
            <person name="Partida-Martinez L.P."/>
        </authorList>
    </citation>
    <scope>NUCLEOTIDE SEQUENCE [LARGE SCALE GENOMIC DNA]</scope>
    <source>
        <strain evidence="1 2">AS2.3</strain>
    </source>
</reference>
<keyword evidence="2" id="KW-1185">Reference proteome</keyword>
<accession>A0A7Y9K0H5</accession>
<dbReference type="AlphaFoldDB" id="A0A7Y9K0H5"/>
<reference evidence="1 2" key="1">
    <citation type="submission" date="2020-07" db="EMBL/GenBank/DDBJ databases">
        <authorList>
            <person name="Partida-Martinez L."/>
            <person name="Huntemann M."/>
            <person name="Clum A."/>
            <person name="Wang J."/>
            <person name="Palaniappan K."/>
            <person name="Ritter S."/>
            <person name="Chen I.-M."/>
            <person name="Stamatis D."/>
            <person name="Reddy T."/>
            <person name="O'Malley R."/>
            <person name="Daum C."/>
            <person name="Shapiro N."/>
            <person name="Ivanova N."/>
            <person name="Kyrpides N."/>
            <person name="Woyke T."/>
        </authorList>
    </citation>
    <scope>NUCLEOTIDE SEQUENCE [LARGE SCALE GENOMIC DNA]</scope>
    <source>
        <strain evidence="1 2">AS2.3</strain>
    </source>
</reference>
<name>A0A7Y9K0H5_9SPHN</name>